<reference evidence="1" key="1">
    <citation type="submission" date="2021-06" db="EMBL/GenBank/DDBJ databases">
        <authorList>
            <person name="Kallberg Y."/>
            <person name="Tangrot J."/>
            <person name="Rosling A."/>
        </authorList>
    </citation>
    <scope>NUCLEOTIDE SEQUENCE</scope>
    <source>
        <strain evidence="1">FL966</strain>
    </source>
</reference>
<protein>
    <submittedName>
        <fullName evidence="1">8908_t:CDS:1</fullName>
    </submittedName>
</protein>
<dbReference type="EMBL" id="CAJVQA010008271">
    <property type="protein sequence ID" value="CAG8669281.1"/>
    <property type="molecule type" value="Genomic_DNA"/>
</dbReference>
<comment type="caution">
    <text evidence="1">The sequence shown here is derived from an EMBL/GenBank/DDBJ whole genome shotgun (WGS) entry which is preliminary data.</text>
</comment>
<keyword evidence="2" id="KW-1185">Reference proteome</keyword>
<organism evidence="1 2">
    <name type="scientific">Cetraspora pellucida</name>
    <dbReference type="NCBI Taxonomy" id="1433469"/>
    <lineage>
        <taxon>Eukaryota</taxon>
        <taxon>Fungi</taxon>
        <taxon>Fungi incertae sedis</taxon>
        <taxon>Mucoromycota</taxon>
        <taxon>Glomeromycotina</taxon>
        <taxon>Glomeromycetes</taxon>
        <taxon>Diversisporales</taxon>
        <taxon>Gigasporaceae</taxon>
        <taxon>Cetraspora</taxon>
    </lineage>
</organism>
<gene>
    <name evidence="1" type="ORF">CPELLU_LOCUS10190</name>
</gene>
<name>A0A9N9E9D9_9GLOM</name>
<sequence length="44" mass="4995">MFIYIGSEDSNNEEVLTSYEHIQKESDTVKPGLYDVIVLVSLSM</sequence>
<accession>A0A9N9E9D9</accession>
<evidence type="ECO:0000313" key="1">
    <source>
        <dbReference type="EMBL" id="CAG8669281.1"/>
    </source>
</evidence>
<evidence type="ECO:0000313" key="2">
    <source>
        <dbReference type="Proteomes" id="UP000789759"/>
    </source>
</evidence>
<proteinExistence type="predicted"/>
<dbReference type="Proteomes" id="UP000789759">
    <property type="component" value="Unassembled WGS sequence"/>
</dbReference>
<dbReference type="AlphaFoldDB" id="A0A9N9E9D9"/>